<dbReference type="KEGG" id="mmas:MYMAC_002419"/>
<feature type="compositionally biased region" description="Gly residues" evidence="1">
    <location>
        <begin position="1"/>
        <end position="10"/>
    </location>
</feature>
<evidence type="ECO:0000313" key="4">
    <source>
        <dbReference type="Proteomes" id="UP000217343"/>
    </source>
</evidence>
<dbReference type="InterPro" id="IPR011086">
    <property type="entry name" value="DUF1521"/>
</dbReference>
<dbReference type="Pfam" id="PF07481">
    <property type="entry name" value="DUF1521"/>
    <property type="match status" value="1"/>
</dbReference>
<dbReference type="EMBL" id="CP022203">
    <property type="protein sequence ID" value="ATB46814.1"/>
    <property type="molecule type" value="Genomic_DNA"/>
</dbReference>
<sequence>MSNGIGGVGGNRQLTTTQGPGSNVNSSTIARNAQLIESTLNLVEKAVDLAGQAVGVAGKALDQMSQSAAPSKQAGASSASAAFPAERPNPLDAVREANSLKVDDSSGKITTPGGYTIEQLGKFEWRVTGPDGNNTRVWGDPHVDESDGGKFDFKRDTSFVLGDGTRINCTTVPWGNKGMTVTGQLDIVYGDSHVRVTDIDKGKGKVGQVTQNGMDEVVRFHSNQSADVFHMGKNAADWSFHGKEIVGHENGGEKHKVGEAIITENRGMAFNYAAAADAPAAGEVAQNWDMNTNLPQVKPLPWDMSSAKPDVKKLNEAFDSISKVFEQLKNTQANGFNPFSKTDDLFGSYDKNQHRSGLTQSFKALSDMFGALEKLSKLNDMVRFRGPQSF</sequence>
<reference evidence="3 4" key="1">
    <citation type="submission" date="2017-06" db="EMBL/GenBank/DDBJ databases">
        <title>Sequencing and comparative analysis of myxobacterial genomes.</title>
        <authorList>
            <person name="Rupp O."/>
            <person name="Goesmann A."/>
            <person name="Sogaard-Andersen L."/>
        </authorList>
    </citation>
    <scope>NUCLEOTIDE SEQUENCE [LARGE SCALE GENOMIC DNA]</scope>
    <source>
        <strain evidence="3 4">DSM 14697</strain>
    </source>
</reference>
<evidence type="ECO:0000259" key="2">
    <source>
        <dbReference type="Pfam" id="PF07481"/>
    </source>
</evidence>
<proteinExistence type="predicted"/>
<feature type="region of interest" description="Disordered" evidence="1">
    <location>
        <begin position="67"/>
        <end position="88"/>
    </location>
</feature>
<keyword evidence="4" id="KW-1185">Reference proteome</keyword>
<feature type="domain" description="DUF1521" evidence="2">
    <location>
        <begin position="101"/>
        <end position="214"/>
    </location>
</feature>
<gene>
    <name evidence="3" type="ORF">MYMAC_002419</name>
</gene>
<feature type="region of interest" description="Disordered" evidence="1">
    <location>
        <begin position="1"/>
        <end position="26"/>
    </location>
</feature>
<evidence type="ECO:0000256" key="1">
    <source>
        <dbReference type="SAM" id="MobiDB-lite"/>
    </source>
</evidence>
<feature type="compositionally biased region" description="Low complexity" evidence="1">
    <location>
        <begin position="67"/>
        <end position="85"/>
    </location>
</feature>
<dbReference type="Proteomes" id="UP000217343">
    <property type="component" value="Chromosome"/>
</dbReference>
<feature type="compositionally biased region" description="Polar residues" evidence="1">
    <location>
        <begin position="12"/>
        <end position="26"/>
    </location>
</feature>
<organism evidence="3 4">
    <name type="scientific">Corallococcus macrosporus DSM 14697</name>
    <dbReference type="NCBI Taxonomy" id="1189310"/>
    <lineage>
        <taxon>Bacteria</taxon>
        <taxon>Pseudomonadati</taxon>
        <taxon>Myxococcota</taxon>
        <taxon>Myxococcia</taxon>
        <taxon>Myxococcales</taxon>
        <taxon>Cystobacterineae</taxon>
        <taxon>Myxococcaceae</taxon>
        <taxon>Corallococcus</taxon>
    </lineage>
</organism>
<protein>
    <recommendedName>
        <fullName evidence="2">DUF1521 domain-containing protein</fullName>
    </recommendedName>
</protein>
<dbReference type="OrthoDB" id="7545400at2"/>
<name>A0A250JSF4_9BACT</name>
<dbReference type="AlphaFoldDB" id="A0A250JSF4"/>
<evidence type="ECO:0000313" key="3">
    <source>
        <dbReference type="EMBL" id="ATB46814.1"/>
    </source>
</evidence>
<accession>A0A250JSF4</accession>
<dbReference type="RefSeq" id="WP_095958213.1">
    <property type="nucleotide sequence ID" value="NZ_CP022203.1"/>
</dbReference>